<dbReference type="SMART" id="SM00342">
    <property type="entry name" value="HTH_ARAC"/>
    <property type="match status" value="1"/>
</dbReference>
<dbReference type="PANTHER" id="PTHR46796">
    <property type="entry name" value="HTH-TYPE TRANSCRIPTIONAL ACTIVATOR RHAS-RELATED"/>
    <property type="match status" value="1"/>
</dbReference>
<dbReference type="AlphaFoldDB" id="A0A345XT12"/>
<dbReference type="PROSITE" id="PS01124">
    <property type="entry name" value="HTH_ARAC_FAMILY_2"/>
    <property type="match status" value="1"/>
</dbReference>
<dbReference type="Pfam" id="PF12833">
    <property type="entry name" value="HTH_18"/>
    <property type="match status" value="1"/>
</dbReference>
<keyword evidence="7" id="KW-1185">Reference proteome</keyword>
<evidence type="ECO:0000256" key="2">
    <source>
        <dbReference type="ARBA" id="ARBA00023125"/>
    </source>
</evidence>
<sequence length="259" mass="27158">MYGERPSRLGGGAVLWSRTGSAGTGSGAGGTRVLPDGCMDLIWYDAAPGGGDGGFLVAGPDTRAHLTPVFAGIRLTGLRFAPGTGPAVFGIPAHELRDQRVPLDALWPGREVRRLAERVAEAADTGVALEAAAGPRAPADPLSRLVPEALRRGRSVADVAAAAGLSERQLHRRALDVFGYGPKTLARVLRMRHALRLAREGQSFASVAATARYADQAHLSREIKSLAGVPLTRLIVRAPGRAEPPTPARARDVRARPAA</sequence>
<evidence type="ECO:0000256" key="4">
    <source>
        <dbReference type="SAM" id="MobiDB-lite"/>
    </source>
</evidence>
<dbReference type="InterPro" id="IPR046532">
    <property type="entry name" value="DUF6597"/>
</dbReference>
<organism evidence="6 7">
    <name type="scientific">Streptomyces armeniacus</name>
    <dbReference type="NCBI Taxonomy" id="83291"/>
    <lineage>
        <taxon>Bacteria</taxon>
        <taxon>Bacillati</taxon>
        <taxon>Actinomycetota</taxon>
        <taxon>Actinomycetes</taxon>
        <taxon>Kitasatosporales</taxon>
        <taxon>Streptomycetaceae</taxon>
        <taxon>Streptomyces</taxon>
    </lineage>
</organism>
<dbReference type="InterPro" id="IPR018062">
    <property type="entry name" value="HTH_AraC-typ_CS"/>
</dbReference>
<dbReference type="RefSeq" id="WP_208880469.1">
    <property type="nucleotide sequence ID" value="NZ_CP031320.1"/>
</dbReference>
<dbReference type="InterPro" id="IPR018060">
    <property type="entry name" value="HTH_AraC"/>
</dbReference>
<dbReference type="InterPro" id="IPR050204">
    <property type="entry name" value="AraC_XylS_family_regulators"/>
</dbReference>
<keyword evidence="2" id="KW-0238">DNA-binding</keyword>
<dbReference type="Proteomes" id="UP000254425">
    <property type="component" value="Chromosome"/>
</dbReference>
<evidence type="ECO:0000313" key="6">
    <source>
        <dbReference type="EMBL" id="AXK34778.1"/>
    </source>
</evidence>
<keyword evidence="3" id="KW-0804">Transcription</keyword>
<proteinExistence type="predicted"/>
<dbReference type="GO" id="GO:0043565">
    <property type="term" value="F:sequence-specific DNA binding"/>
    <property type="evidence" value="ECO:0007669"/>
    <property type="project" value="InterPro"/>
</dbReference>
<keyword evidence="1" id="KW-0805">Transcription regulation</keyword>
<evidence type="ECO:0000313" key="7">
    <source>
        <dbReference type="Proteomes" id="UP000254425"/>
    </source>
</evidence>
<reference evidence="6 7" key="1">
    <citation type="submission" date="2018-07" db="EMBL/GenBank/DDBJ databases">
        <title>Draft genome of the type strain Streptomyces armeniacus ATCC 15676.</title>
        <authorList>
            <person name="Labana P."/>
            <person name="Gosse J.T."/>
            <person name="Boddy C.N."/>
        </authorList>
    </citation>
    <scope>NUCLEOTIDE SEQUENCE [LARGE SCALE GENOMIC DNA]</scope>
    <source>
        <strain evidence="6 7">ATCC 15676</strain>
    </source>
</reference>
<protein>
    <submittedName>
        <fullName evidence="6">AraC family transcriptional regulator</fullName>
    </submittedName>
</protein>
<evidence type="ECO:0000256" key="1">
    <source>
        <dbReference type="ARBA" id="ARBA00023015"/>
    </source>
</evidence>
<evidence type="ECO:0000256" key="3">
    <source>
        <dbReference type="ARBA" id="ARBA00023163"/>
    </source>
</evidence>
<evidence type="ECO:0000259" key="5">
    <source>
        <dbReference type="PROSITE" id="PS01124"/>
    </source>
</evidence>
<dbReference type="Gene3D" id="1.10.10.60">
    <property type="entry name" value="Homeodomain-like"/>
    <property type="match status" value="1"/>
</dbReference>
<dbReference type="PROSITE" id="PS00041">
    <property type="entry name" value="HTH_ARAC_FAMILY_1"/>
    <property type="match status" value="1"/>
</dbReference>
<dbReference type="KEGG" id="sarm:DVA86_21090"/>
<name>A0A345XT12_9ACTN</name>
<feature type="domain" description="HTH araC/xylS-type" evidence="5">
    <location>
        <begin position="140"/>
        <end position="237"/>
    </location>
</feature>
<feature type="compositionally biased region" description="Basic and acidic residues" evidence="4">
    <location>
        <begin position="249"/>
        <end position="259"/>
    </location>
</feature>
<dbReference type="GO" id="GO:0003700">
    <property type="term" value="F:DNA-binding transcription factor activity"/>
    <property type="evidence" value="ECO:0007669"/>
    <property type="project" value="InterPro"/>
</dbReference>
<dbReference type="PANTHER" id="PTHR46796:SF15">
    <property type="entry name" value="BLL1074 PROTEIN"/>
    <property type="match status" value="1"/>
</dbReference>
<accession>A0A345XT12</accession>
<dbReference type="Pfam" id="PF20240">
    <property type="entry name" value="DUF6597"/>
    <property type="match status" value="1"/>
</dbReference>
<gene>
    <name evidence="6" type="ORF">DVA86_21090</name>
</gene>
<feature type="region of interest" description="Disordered" evidence="4">
    <location>
        <begin position="240"/>
        <end position="259"/>
    </location>
</feature>
<dbReference type="EMBL" id="CP031320">
    <property type="protein sequence ID" value="AXK34778.1"/>
    <property type="molecule type" value="Genomic_DNA"/>
</dbReference>